<dbReference type="Pfam" id="PF08881">
    <property type="entry name" value="CVNH"/>
    <property type="match status" value="1"/>
</dbReference>
<reference evidence="3 4" key="1">
    <citation type="journal article" date="2016" name="Mol. Biol. Evol.">
        <title>Comparative Genomics of Early-Diverging Mushroom-Forming Fungi Provides Insights into the Origins of Lignocellulose Decay Capabilities.</title>
        <authorList>
            <person name="Nagy L.G."/>
            <person name="Riley R."/>
            <person name="Tritt A."/>
            <person name="Adam C."/>
            <person name="Daum C."/>
            <person name="Floudas D."/>
            <person name="Sun H."/>
            <person name="Yadav J.S."/>
            <person name="Pangilinan J."/>
            <person name="Larsson K.H."/>
            <person name="Matsuura K."/>
            <person name="Barry K."/>
            <person name="Labutti K."/>
            <person name="Kuo R."/>
            <person name="Ohm R.A."/>
            <person name="Bhattacharya S.S."/>
            <person name="Shirouzu T."/>
            <person name="Yoshinaga Y."/>
            <person name="Martin F.M."/>
            <person name="Grigoriev I.V."/>
            <person name="Hibbett D.S."/>
        </authorList>
    </citation>
    <scope>NUCLEOTIDE SEQUENCE [LARGE SCALE GENOMIC DNA]</scope>
    <source>
        <strain evidence="3 4">HHB12029</strain>
    </source>
</reference>
<evidence type="ECO:0000256" key="1">
    <source>
        <dbReference type="SAM" id="SignalP"/>
    </source>
</evidence>
<keyword evidence="1" id="KW-0732">Signal</keyword>
<dbReference type="InterPro" id="IPR036673">
    <property type="entry name" value="Cyanovirin-N_sf"/>
</dbReference>
<proteinExistence type="predicted"/>
<dbReference type="OrthoDB" id="3068152at2759"/>
<dbReference type="SUPFAM" id="SSF51322">
    <property type="entry name" value="Cyanovirin-N"/>
    <property type="match status" value="1"/>
</dbReference>
<feature type="chain" id="PRO_5007864296" evidence="1">
    <location>
        <begin position="20"/>
        <end position="130"/>
    </location>
</feature>
<dbReference type="EMBL" id="KV425887">
    <property type="protein sequence ID" value="KZW02683.1"/>
    <property type="molecule type" value="Genomic_DNA"/>
</dbReference>
<dbReference type="InterPro" id="IPR011058">
    <property type="entry name" value="Cyanovirin-N"/>
</dbReference>
<accession>A0A165PUF8</accession>
<evidence type="ECO:0000313" key="4">
    <source>
        <dbReference type="Proteomes" id="UP000077266"/>
    </source>
</evidence>
<protein>
    <submittedName>
        <fullName evidence="3">Cyanovirin-N</fullName>
    </submittedName>
</protein>
<gene>
    <name evidence="3" type="ORF">EXIGLDRAFT_829200</name>
</gene>
<feature type="signal peptide" evidence="1">
    <location>
        <begin position="1"/>
        <end position="19"/>
    </location>
</feature>
<keyword evidence="4" id="KW-1185">Reference proteome</keyword>
<dbReference type="SMART" id="SM01111">
    <property type="entry name" value="CVNH"/>
    <property type="match status" value="1"/>
</dbReference>
<dbReference type="InParanoid" id="A0A165PUF8"/>
<dbReference type="AlphaFoldDB" id="A0A165PUF8"/>
<evidence type="ECO:0000259" key="2">
    <source>
        <dbReference type="SMART" id="SM01111"/>
    </source>
</evidence>
<dbReference type="Proteomes" id="UP000077266">
    <property type="component" value="Unassembled WGS sequence"/>
</dbReference>
<sequence>MRLTSALVALAALTTAVHARGFADSCHDYTIDSNGYLKATCAVPNAADKTTQINLSNCLGNAGGRLQCQVNGGAMGSCRRCFFGGGKASVPPPPPAEMECDCGDGQGGWPTSWIDLNNCVSNTFGTLTCP</sequence>
<feature type="domain" description="Cyanovirin-N" evidence="2">
    <location>
        <begin position="21"/>
        <end position="129"/>
    </location>
</feature>
<name>A0A165PUF8_EXIGL</name>
<evidence type="ECO:0000313" key="3">
    <source>
        <dbReference type="EMBL" id="KZW02683.1"/>
    </source>
</evidence>
<organism evidence="3 4">
    <name type="scientific">Exidia glandulosa HHB12029</name>
    <dbReference type="NCBI Taxonomy" id="1314781"/>
    <lineage>
        <taxon>Eukaryota</taxon>
        <taxon>Fungi</taxon>
        <taxon>Dikarya</taxon>
        <taxon>Basidiomycota</taxon>
        <taxon>Agaricomycotina</taxon>
        <taxon>Agaricomycetes</taxon>
        <taxon>Auriculariales</taxon>
        <taxon>Exidiaceae</taxon>
        <taxon>Exidia</taxon>
    </lineage>
</organism>
<dbReference type="Gene3D" id="2.30.60.10">
    <property type="entry name" value="Cyanovirin-N"/>
    <property type="match status" value="1"/>
</dbReference>
<dbReference type="STRING" id="1314781.A0A165PUF8"/>